<evidence type="ECO:0000313" key="5">
    <source>
        <dbReference type="EMBL" id="KAK7685778.1"/>
    </source>
</evidence>
<dbReference type="InterPro" id="IPR001173">
    <property type="entry name" value="Glyco_trans_2-like"/>
</dbReference>
<dbReference type="GO" id="GO:0016757">
    <property type="term" value="F:glycosyltransferase activity"/>
    <property type="evidence" value="ECO:0007669"/>
    <property type="project" value="UniProtKB-KW"/>
</dbReference>
<gene>
    <name evidence="5" type="ORF">QCA50_011124</name>
</gene>
<proteinExistence type="inferred from homology"/>
<evidence type="ECO:0000256" key="2">
    <source>
        <dbReference type="ARBA" id="ARBA00022676"/>
    </source>
</evidence>
<dbReference type="InterPro" id="IPR029044">
    <property type="entry name" value="Nucleotide-diphossugar_trans"/>
</dbReference>
<comment type="similarity">
    <text evidence="1">Belongs to the glycosyltransferase 2 family.</text>
</comment>
<dbReference type="Pfam" id="PF00535">
    <property type="entry name" value="Glycos_transf_2"/>
    <property type="match status" value="1"/>
</dbReference>
<feature type="domain" description="Glycosyltransferase 2-like" evidence="4">
    <location>
        <begin position="134"/>
        <end position="239"/>
    </location>
</feature>
<dbReference type="EMBL" id="JASBNA010000019">
    <property type="protein sequence ID" value="KAK7685778.1"/>
    <property type="molecule type" value="Genomic_DNA"/>
</dbReference>
<name>A0AAW0FW90_9APHY</name>
<dbReference type="AlphaFoldDB" id="A0AAW0FW90"/>
<sequence length="521" mass="59010">MSIIHDTFKELSTESNLPSGFGCTAFTDVTFPGMPTFPIIHRLHLDIFNGNVVPASFINQDGDPFLFQLYRRWGCSVMVPCRVSNGVGGSDAARYEKHHAVDWTFNTLTDATTTAESWLHACSVTVDRKLTLDVVIPCFRVNMTYLDVFLQLKPSPTCSTMFIIIVDDPCSPNIHELMQKYGRRVDVRIRVNSVNSGASASRNRGLEESSAEWVFFLDDDVSPKPDVLIEAEKAIRSSPSAAGFVGNTYFPSADSIFTAAIHLAGVTYFWDIANKIQTDIPWGVTANLISRRNLKDNVKYDLIFPKTGGGEDIDFCRQKREWSLEHGGVGFQAAPDVQVTHPWWKDGKRSYWRFYMWSKGDGALIKMYPQYAYRDTSPNGAEALFLCALLLVVGFIRSAYLRQPSRLVAWSSKVFIAILLAHILHDMYRHLVRDKERTESIKTTVSGFKWLFAVIESTFVRLFSELGRVVGIIKRGEYYCLGKRFDWFTGRWGEGPKNEEKKNNIQRLTLSVCILAMMVCK</sequence>
<evidence type="ECO:0000313" key="6">
    <source>
        <dbReference type="Proteomes" id="UP001385951"/>
    </source>
</evidence>
<dbReference type="Proteomes" id="UP001385951">
    <property type="component" value="Unassembled WGS sequence"/>
</dbReference>
<protein>
    <recommendedName>
        <fullName evidence="4">Glycosyltransferase 2-like domain-containing protein</fullName>
    </recommendedName>
</protein>
<evidence type="ECO:0000256" key="3">
    <source>
        <dbReference type="ARBA" id="ARBA00022679"/>
    </source>
</evidence>
<keyword evidence="3" id="KW-0808">Transferase</keyword>
<evidence type="ECO:0000259" key="4">
    <source>
        <dbReference type="Pfam" id="PF00535"/>
    </source>
</evidence>
<keyword evidence="2" id="KW-0328">Glycosyltransferase</keyword>
<dbReference type="SUPFAM" id="SSF53448">
    <property type="entry name" value="Nucleotide-diphospho-sugar transferases"/>
    <property type="match status" value="1"/>
</dbReference>
<keyword evidence="6" id="KW-1185">Reference proteome</keyword>
<dbReference type="PANTHER" id="PTHR43179">
    <property type="entry name" value="RHAMNOSYLTRANSFERASE WBBL"/>
    <property type="match status" value="1"/>
</dbReference>
<evidence type="ECO:0000256" key="1">
    <source>
        <dbReference type="ARBA" id="ARBA00006739"/>
    </source>
</evidence>
<reference evidence="5 6" key="1">
    <citation type="submission" date="2022-09" db="EMBL/GenBank/DDBJ databases">
        <authorList>
            <person name="Palmer J.M."/>
        </authorList>
    </citation>
    <scope>NUCLEOTIDE SEQUENCE [LARGE SCALE GENOMIC DNA]</scope>
    <source>
        <strain evidence="5 6">DSM 7382</strain>
    </source>
</reference>
<dbReference type="CDD" id="cd00761">
    <property type="entry name" value="Glyco_tranf_GTA_type"/>
    <property type="match status" value="1"/>
</dbReference>
<dbReference type="Gene3D" id="3.90.550.10">
    <property type="entry name" value="Spore Coat Polysaccharide Biosynthesis Protein SpsA, Chain A"/>
    <property type="match status" value="1"/>
</dbReference>
<comment type="caution">
    <text evidence="5">The sequence shown here is derived from an EMBL/GenBank/DDBJ whole genome shotgun (WGS) entry which is preliminary data.</text>
</comment>
<dbReference type="PANTHER" id="PTHR43179:SF12">
    <property type="entry name" value="GALACTOFURANOSYLTRANSFERASE GLFT2"/>
    <property type="match status" value="1"/>
</dbReference>
<accession>A0AAW0FW90</accession>
<organism evidence="5 6">
    <name type="scientific">Cerrena zonata</name>
    <dbReference type="NCBI Taxonomy" id="2478898"/>
    <lineage>
        <taxon>Eukaryota</taxon>
        <taxon>Fungi</taxon>
        <taxon>Dikarya</taxon>
        <taxon>Basidiomycota</taxon>
        <taxon>Agaricomycotina</taxon>
        <taxon>Agaricomycetes</taxon>
        <taxon>Polyporales</taxon>
        <taxon>Cerrenaceae</taxon>
        <taxon>Cerrena</taxon>
    </lineage>
</organism>